<accession>A0A8F1M9D7</accession>
<protein>
    <submittedName>
        <fullName evidence="1">Uncharacterized protein</fullName>
    </submittedName>
</protein>
<dbReference type="RefSeq" id="WP_232735996.1">
    <property type="nucleotide sequence ID" value="NZ_CP076459.1"/>
</dbReference>
<proteinExistence type="predicted"/>
<organism evidence="1 2">
    <name type="scientific">Candidatus Minimicrobia vallesae</name>
    <dbReference type="NCBI Taxonomy" id="2841264"/>
    <lineage>
        <taxon>Bacteria</taxon>
        <taxon>Candidatus Saccharimonadota</taxon>
        <taxon>Candidatus Saccharimonadota incertae sedis</taxon>
        <taxon>Candidatus Minimicrobia</taxon>
    </lineage>
</organism>
<dbReference type="EMBL" id="CP076459">
    <property type="protein sequence ID" value="QWQ31200.1"/>
    <property type="molecule type" value="Genomic_DNA"/>
</dbReference>
<dbReference type="KEGG" id="mvl:KOY49_03325"/>
<dbReference type="AlphaFoldDB" id="A0A8F1M9D7"/>
<keyword evidence="2" id="KW-1185">Reference proteome</keyword>
<name>A0A8F1M9D7_9BACT</name>
<sequence>MHKDAESWEMTLAECGLLSYSTVKEAPDGHVSITITALVSMEPNASSEQSEEAAFEVLLGSEVSAIWWADDGYGVTLNSLYDNCTITVYDGTGWCDFDKRDKESVQLDQQFGEISWEGHPEIYLYDFLNEVVGSELTNVFLKHASPEVCLRRIYDTEECQRHLPQRIENSSHELWDNVHPAWSIRSRNKG</sequence>
<dbReference type="Proteomes" id="UP000677117">
    <property type="component" value="Chromosome"/>
</dbReference>
<reference evidence="1" key="1">
    <citation type="submission" date="2021-06" db="EMBL/GenBank/DDBJ databases">
        <title>An adapted protocol for Saccharibacteria cultivation: two new species join this phylum of Candidate Phyla Radiations.</title>
        <authorList>
            <person name="Ibrahim A."/>
            <person name="Maatouk M."/>
            <person name="Raoult D."/>
            <person name="Bittar F."/>
        </authorList>
    </citation>
    <scope>NUCLEOTIDE SEQUENCE</scope>
    <source>
        <strain evidence="1">IHU2</strain>
    </source>
</reference>
<evidence type="ECO:0000313" key="2">
    <source>
        <dbReference type="Proteomes" id="UP000677117"/>
    </source>
</evidence>
<evidence type="ECO:0000313" key="1">
    <source>
        <dbReference type="EMBL" id="QWQ31200.1"/>
    </source>
</evidence>
<gene>
    <name evidence="1" type="ORF">KOY49_03325</name>
</gene>